<protein>
    <recommendedName>
        <fullName evidence="1">Acyl-CoA dehydrogenase/oxidase N-terminal domain-containing protein</fullName>
    </recommendedName>
</protein>
<dbReference type="Proteomes" id="UP000621454">
    <property type="component" value="Unassembled WGS sequence"/>
</dbReference>
<reference evidence="2" key="1">
    <citation type="journal article" date="2014" name="Int. J. Syst. Evol. Microbiol.">
        <title>Complete genome sequence of Corynebacterium casei LMG S-19264T (=DSM 44701T), isolated from a smear-ripened cheese.</title>
        <authorList>
            <consortium name="US DOE Joint Genome Institute (JGI-PGF)"/>
            <person name="Walter F."/>
            <person name="Albersmeier A."/>
            <person name="Kalinowski J."/>
            <person name="Ruckert C."/>
        </authorList>
    </citation>
    <scope>NUCLEOTIDE SEQUENCE</scope>
    <source>
        <strain evidence="2">CGMCC 1.12827</strain>
    </source>
</reference>
<dbReference type="Gene3D" id="1.10.540.10">
    <property type="entry name" value="Acyl-CoA dehydrogenase/oxidase, N-terminal domain"/>
    <property type="match status" value="1"/>
</dbReference>
<accession>A0A916TJQ2</accession>
<dbReference type="Gene3D" id="2.40.110.10">
    <property type="entry name" value="Butyryl-CoA Dehydrogenase, subunit A, domain 2"/>
    <property type="match status" value="1"/>
</dbReference>
<sequence length="271" mass="28556">MGAPLWNQSLSGTGVAAKVAAEYADTVDCEGRFPSEALDAVRSAKLLSVSLPRELGGGGASVSELAATCRMLGRACSSTAMIFAMHHSQALCLRFHSSSDPGTQSLIEDIVTGEKLIASATTEITTGGAVGSSTCAVVRDGDQVSLEKNAPVISYGKYADYIFATARKNSDSPSTDQVMLACPAEDTELEPTSEWHTLGLRGTCSPGFVLRARTSVTNLLPVDYATISSHTMLPACHVLWASVWLGIADAAMEKARAQVRKTARRTPIPFS</sequence>
<dbReference type="PANTHER" id="PTHR43884">
    <property type="entry name" value="ACYL-COA DEHYDROGENASE"/>
    <property type="match status" value="1"/>
</dbReference>
<proteinExistence type="predicted"/>
<dbReference type="EMBL" id="BMGC01000089">
    <property type="protein sequence ID" value="GGB48946.1"/>
    <property type="molecule type" value="Genomic_DNA"/>
</dbReference>
<dbReference type="InterPro" id="IPR013786">
    <property type="entry name" value="AcylCoA_DH/ox_N"/>
</dbReference>
<dbReference type="InterPro" id="IPR009100">
    <property type="entry name" value="AcylCoA_DH/oxidase_NM_dom_sf"/>
</dbReference>
<keyword evidence="3" id="KW-1185">Reference proteome</keyword>
<dbReference type="PANTHER" id="PTHR43884:SF12">
    <property type="entry name" value="ISOVALERYL-COA DEHYDROGENASE, MITOCHONDRIAL-RELATED"/>
    <property type="match status" value="1"/>
</dbReference>
<evidence type="ECO:0000259" key="1">
    <source>
        <dbReference type="Pfam" id="PF02771"/>
    </source>
</evidence>
<dbReference type="GO" id="GO:0003995">
    <property type="term" value="F:acyl-CoA dehydrogenase activity"/>
    <property type="evidence" value="ECO:0007669"/>
    <property type="project" value="TreeGrafter"/>
</dbReference>
<evidence type="ECO:0000313" key="2">
    <source>
        <dbReference type="EMBL" id="GGB48946.1"/>
    </source>
</evidence>
<dbReference type="GO" id="GO:0050660">
    <property type="term" value="F:flavin adenine dinucleotide binding"/>
    <property type="evidence" value="ECO:0007669"/>
    <property type="project" value="InterPro"/>
</dbReference>
<dbReference type="SUPFAM" id="SSF56645">
    <property type="entry name" value="Acyl-CoA dehydrogenase NM domain-like"/>
    <property type="match status" value="1"/>
</dbReference>
<reference evidence="2" key="2">
    <citation type="submission" date="2020-09" db="EMBL/GenBank/DDBJ databases">
        <authorList>
            <person name="Sun Q."/>
            <person name="Zhou Y."/>
        </authorList>
    </citation>
    <scope>NUCLEOTIDE SEQUENCE</scope>
    <source>
        <strain evidence="2">CGMCC 1.12827</strain>
    </source>
</reference>
<gene>
    <name evidence="2" type="ORF">GCM10011489_39950</name>
</gene>
<dbReference type="AlphaFoldDB" id="A0A916TJQ2"/>
<comment type="caution">
    <text evidence="2">The sequence shown here is derived from an EMBL/GenBank/DDBJ whole genome shotgun (WGS) entry which is preliminary data.</text>
</comment>
<evidence type="ECO:0000313" key="3">
    <source>
        <dbReference type="Proteomes" id="UP000621454"/>
    </source>
</evidence>
<feature type="domain" description="Acyl-CoA dehydrogenase/oxidase N-terminal" evidence="1">
    <location>
        <begin position="16"/>
        <end position="93"/>
    </location>
</feature>
<name>A0A916TJQ2_9ACTN</name>
<dbReference type="InterPro" id="IPR037069">
    <property type="entry name" value="AcylCoA_DH/ox_N_sf"/>
</dbReference>
<organism evidence="2 3">
    <name type="scientific">Gordonia jinhuaensis</name>
    <dbReference type="NCBI Taxonomy" id="1517702"/>
    <lineage>
        <taxon>Bacteria</taxon>
        <taxon>Bacillati</taxon>
        <taxon>Actinomycetota</taxon>
        <taxon>Actinomycetes</taxon>
        <taxon>Mycobacteriales</taxon>
        <taxon>Gordoniaceae</taxon>
        <taxon>Gordonia</taxon>
    </lineage>
</organism>
<dbReference type="Pfam" id="PF02771">
    <property type="entry name" value="Acyl-CoA_dh_N"/>
    <property type="match status" value="1"/>
</dbReference>
<dbReference type="InterPro" id="IPR046373">
    <property type="entry name" value="Acyl-CoA_Oxase/DH_mid-dom_sf"/>
</dbReference>